<feature type="chain" id="PRO_5039664836" description="DUF5979 domain-containing protein" evidence="3">
    <location>
        <begin position="29"/>
        <end position="910"/>
    </location>
</feature>
<proteinExistence type="predicted"/>
<sequence length="910" mass="93225">MVATTTVRRLLRIAAAVGIGGLIATAAAQPAAAPPYTTDASIDSLHFVQETAEAGQFAELAGTWSLPDDPATPAGFAVTLPAALQGKTDSFPMLDDAEQPMGQSVVTETTLECDVDPAYISENPRKLHGSFNFWVKLVDAVSERTEKVFTIDDIDVSVAVVPPNGYCPTTCEYTGQETRKFGTYLTGTSPERIEWIIDLGSGPDGMVDGEEVTITENLGANQQFTAVSMVRSDTKGLDPYTNTQIWTDWDDYTGFSRSPDFSTLEFTAEAGYVYGIHYVANVLDGGAATTYFNSATVRVGTEVTTMENVPITRQGGGATGIGENVGRFAITKEVLGDVTGLPAQDFSGSFTVTAPDGTETPGTFTVQGGATWTSTDFPRGSTVHLSEVTPTTPTNIAWGQPSFSQNDFALVGGTLTSVTLTNEATVRTGVFQASKQLTGTDEAIGLVPDSATFSLDYASDAGVGFPAGSGALTLDRDGTVATSDPLPVGAVLRLSEAAPAAVDGAAWGDATITPSTVTISEGSPAASVVVTNAVRETTGGFSVVKRVTGAGAGHVAGGTPFTVAYEWATPDGARSDAGELNLTVGGDPVSVEGLPEGAVVHLSEVTPSPVEGMTWLDPVFSTNGFTIQGGTRVEVDLDNATALTTGTFEVQKVVAGSGAALVADTTPFTVDYSYEAGTGFEAGSGQLTVLADGETVTSEPLPYGAVVTLSEIDPAAVEGTIWTGASFSTPSFTIGSGTTVSITLINTIELRTGAFSIVKALAGSGADLVLPETGFTVHYAYEAGPGFDAGAGELTVRADGEVVTSEPLPYGAVVTFVESEPGAIDGAVWTEAAFSASTVTIGADTVVAVTLTNTIETVPPGETTPPGGTTPPGLAQTGGDVNGTLIAITLSVLAGGALVLALGRRRHGGR</sequence>
<feature type="transmembrane region" description="Helical" evidence="2">
    <location>
        <begin position="885"/>
        <end position="903"/>
    </location>
</feature>
<dbReference type="Proteomes" id="UP000467240">
    <property type="component" value="Unassembled WGS sequence"/>
</dbReference>
<dbReference type="InterPro" id="IPR011252">
    <property type="entry name" value="Fibrogen-bd_dom1"/>
</dbReference>
<evidence type="ECO:0000256" key="1">
    <source>
        <dbReference type="SAM" id="MobiDB-lite"/>
    </source>
</evidence>
<dbReference type="Gene3D" id="2.60.40.1280">
    <property type="match status" value="1"/>
</dbReference>
<feature type="domain" description="DUF5979" evidence="4">
    <location>
        <begin position="755"/>
        <end position="855"/>
    </location>
</feature>
<dbReference type="AlphaFoldDB" id="A0A7J5BR07"/>
<dbReference type="InterPro" id="IPR006311">
    <property type="entry name" value="TAT_signal"/>
</dbReference>
<organism evidence="5 6">
    <name type="scientific">Pseudoclavibacter chungangensis</name>
    <dbReference type="NCBI Taxonomy" id="587635"/>
    <lineage>
        <taxon>Bacteria</taxon>
        <taxon>Bacillati</taxon>
        <taxon>Actinomycetota</taxon>
        <taxon>Actinomycetes</taxon>
        <taxon>Micrococcales</taxon>
        <taxon>Microbacteriaceae</taxon>
        <taxon>Pseudoclavibacter</taxon>
    </lineage>
</organism>
<name>A0A7J5BR07_9MICO</name>
<accession>A0A7J5BR07</accession>
<reference evidence="5 6" key="1">
    <citation type="submission" date="2019-09" db="EMBL/GenBank/DDBJ databases">
        <title>Phylogeny of genus Pseudoclavibacter and closely related genus.</title>
        <authorList>
            <person name="Li Y."/>
        </authorList>
    </citation>
    <scope>NUCLEOTIDE SEQUENCE [LARGE SCALE GENOMIC DNA]</scope>
    <source>
        <strain evidence="5 6">DSM 23821</strain>
    </source>
</reference>
<evidence type="ECO:0000256" key="3">
    <source>
        <dbReference type="SAM" id="SignalP"/>
    </source>
</evidence>
<evidence type="ECO:0000313" key="6">
    <source>
        <dbReference type="Proteomes" id="UP000467240"/>
    </source>
</evidence>
<keyword evidence="6" id="KW-1185">Reference proteome</keyword>
<dbReference type="InterPro" id="IPR046022">
    <property type="entry name" value="DUF5979"/>
</dbReference>
<dbReference type="GO" id="GO:0007155">
    <property type="term" value="P:cell adhesion"/>
    <property type="evidence" value="ECO:0007669"/>
    <property type="project" value="InterPro"/>
</dbReference>
<evidence type="ECO:0000313" key="5">
    <source>
        <dbReference type="EMBL" id="KAB1656690.1"/>
    </source>
</evidence>
<protein>
    <recommendedName>
        <fullName evidence="4">DUF5979 domain-containing protein</fullName>
    </recommendedName>
</protein>
<feature type="signal peptide" evidence="3">
    <location>
        <begin position="1"/>
        <end position="28"/>
    </location>
</feature>
<dbReference type="Pfam" id="PF19407">
    <property type="entry name" value="DUF5979"/>
    <property type="match status" value="5"/>
</dbReference>
<feature type="domain" description="DUF5979" evidence="4">
    <location>
        <begin position="541"/>
        <end position="640"/>
    </location>
</feature>
<evidence type="ECO:0000256" key="2">
    <source>
        <dbReference type="SAM" id="Phobius"/>
    </source>
</evidence>
<evidence type="ECO:0000259" key="4">
    <source>
        <dbReference type="Pfam" id="PF19407"/>
    </source>
</evidence>
<keyword evidence="2" id="KW-0812">Transmembrane</keyword>
<comment type="caution">
    <text evidence="5">The sequence shown here is derived from an EMBL/GenBank/DDBJ whole genome shotgun (WGS) entry which is preliminary data.</text>
</comment>
<dbReference type="RefSeq" id="WP_158040704.1">
    <property type="nucleotide sequence ID" value="NZ_JACCFV010000001.1"/>
</dbReference>
<feature type="domain" description="DUF5979" evidence="4">
    <location>
        <begin position="648"/>
        <end position="748"/>
    </location>
</feature>
<feature type="compositionally biased region" description="Low complexity" evidence="1">
    <location>
        <begin position="857"/>
        <end position="878"/>
    </location>
</feature>
<dbReference type="OrthoDB" id="5056942at2"/>
<keyword evidence="2" id="KW-0472">Membrane</keyword>
<feature type="domain" description="DUF5979" evidence="4">
    <location>
        <begin position="328"/>
        <end position="424"/>
    </location>
</feature>
<feature type="region of interest" description="Disordered" evidence="1">
    <location>
        <begin position="856"/>
        <end position="878"/>
    </location>
</feature>
<keyword evidence="3" id="KW-0732">Signal</keyword>
<feature type="domain" description="DUF5979" evidence="4">
    <location>
        <begin position="432"/>
        <end position="534"/>
    </location>
</feature>
<dbReference type="PROSITE" id="PS51318">
    <property type="entry name" value="TAT"/>
    <property type="match status" value="1"/>
</dbReference>
<dbReference type="EMBL" id="WBJZ01000011">
    <property type="protein sequence ID" value="KAB1656690.1"/>
    <property type="molecule type" value="Genomic_DNA"/>
</dbReference>
<gene>
    <name evidence="5" type="ORF">F8O01_09895</name>
</gene>
<keyword evidence="2" id="KW-1133">Transmembrane helix</keyword>